<proteinExistence type="predicted"/>
<reference evidence="1" key="1">
    <citation type="submission" date="2020-10" db="EMBL/GenBank/DDBJ databases">
        <authorList>
            <person name="Gilroy R."/>
        </authorList>
    </citation>
    <scope>NUCLEOTIDE SEQUENCE</scope>
    <source>
        <strain evidence="1">ChiGjej1B1-19959</strain>
    </source>
</reference>
<protein>
    <submittedName>
        <fullName evidence="1">SGNH/GDSL hydrolase family protein</fullName>
    </submittedName>
</protein>
<evidence type="ECO:0000313" key="1">
    <source>
        <dbReference type="EMBL" id="HIU35643.1"/>
    </source>
</evidence>
<comment type="caution">
    <text evidence="1">The sequence shown here is derived from an EMBL/GenBank/DDBJ whole genome shotgun (WGS) entry which is preliminary data.</text>
</comment>
<dbReference type="AlphaFoldDB" id="A0A9D1IEN7"/>
<gene>
    <name evidence="1" type="ORF">IAC53_03435</name>
</gene>
<dbReference type="EMBL" id="DVMW01000025">
    <property type="protein sequence ID" value="HIU35643.1"/>
    <property type="molecule type" value="Genomic_DNA"/>
</dbReference>
<dbReference type="Proteomes" id="UP000824071">
    <property type="component" value="Unassembled WGS sequence"/>
</dbReference>
<evidence type="ECO:0000313" key="2">
    <source>
        <dbReference type="Proteomes" id="UP000824071"/>
    </source>
</evidence>
<organism evidence="1 2">
    <name type="scientific">Candidatus Fimenecus excrementigallinarum</name>
    <dbReference type="NCBI Taxonomy" id="2840816"/>
    <lineage>
        <taxon>Bacteria</taxon>
        <taxon>Bacillati</taxon>
        <taxon>Bacillota</taxon>
        <taxon>Clostridia</taxon>
        <taxon>Candidatus Fimenecus</taxon>
    </lineage>
</organism>
<reference evidence="1" key="2">
    <citation type="journal article" date="2021" name="PeerJ">
        <title>Extensive microbial diversity within the chicken gut microbiome revealed by metagenomics and culture.</title>
        <authorList>
            <person name="Gilroy R."/>
            <person name="Ravi A."/>
            <person name="Getino M."/>
            <person name="Pursley I."/>
            <person name="Horton D.L."/>
            <person name="Alikhan N.F."/>
            <person name="Baker D."/>
            <person name="Gharbi K."/>
            <person name="Hall N."/>
            <person name="Watson M."/>
            <person name="Adriaenssens E.M."/>
            <person name="Foster-Nyarko E."/>
            <person name="Jarju S."/>
            <person name="Secka A."/>
            <person name="Antonio M."/>
            <person name="Oren A."/>
            <person name="Chaudhuri R.R."/>
            <person name="La Ragione R."/>
            <person name="Hildebrand F."/>
            <person name="Pallen M.J."/>
        </authorList>
    </citation>
    <scope>NUCLEOTIDE SEQUENCE</scope>
    <source>
        <strain evidence="1">ChiGjej1B1-19959</strain>
    </source>
</reference>
<name>A0A9D1IEN7_9FIRM</name>
<dbReference type="SUPFAM" id="SSF52266">
    <property type="entry name" value="SGNH hydrolase"/>
    <property type="match status" value="1"/>
</dbReference>
<sequence>MKKATAKKWGKWAATLLLVVLVLGLLQRLLTPKYVADVVEGAFVAEYYDDVPDHDVIFIGDCEVYENFSPAVLWRDYGINSYIRGSAEQYIFQSYYLLEDTLRYETPKVVVFNVQALQFAEARNEAYNRMTLEGMRWSSAKVGAILASMQEDEHFLDYVFPLLRYHSRWSDLNADDFRYLFRDKQVSHNGYYMRVDVRPAQDIPDAKPLADYSFDERAWAYLDRITALCAENGITLVLIKAPSLYPHWYAQWETQVEAYAERHALRYINFLELQAETGIDYSTDTYDAGLHMNLSGAEKLSKWFGRYLSDELGLADRRGEPELAARWAEKLAFYEADKQAQYEKYGMQEKGD</sequence>
<keyword evidence="1" id="KW-0378">Hydrolase</keyword>
<accession>A0A9D1IEN7</accession>
<dbReference type="GO" id="GO:0016787">
    <property type="term" value="F:hydrolase activity"/>
    <property type="evidence" value="ECO:0007669"/>
    <property type="project" value="UniProtKB-KW"/>
</dbReference>